<dbReference type="Gene3D" id="1.10.60.40">
    <property type="match status" value="1"/>
</dbReference>
<dbReference type="Proteomes" id="UP000809829">
    <property type="component" value="Unassembled WGS sequence"/>
</dbReference>
<dbReference type="SMART" id="SM00098">
    <property type="entry name" value="alkPPc"/>
    <property type="match status" value="1"/>
</dbReference>
<evidence type="ECO:0000256" key="1">
    <source>
        <dbReference type="ARBA" id="ARBA00001946"/>
    </source>
</evidence>
<proteinExistence type="inferred from homology"/>
<evidence type="ECO:0000313" key="12">
    <source>
        <dbReference type="Proteomes" id="UP000809829"/>
    </source>
</evidence>
<evidence type="ECO:0000256" key="3">
    <source>
        <dbReference type="ARBA" id="ARBA00005984"/>
    </source>
</evidence>
<evidence type="ECO:0000256" key="6">
    <source>
        <dbReference type="ARBA" id="ARBA00022801"/>
    </source>
</evidence>
<dbReference type="PANTHER" id="PTHR11596">
    <property type="entry name" value="ALKALINE PHOSPHATASE"/>
    <property type="match status" value="1"/>
</dbReference>
<keyword evidence="10" id="KW-0732">Signal</keyword>
<dbReference type="EC" id="3.1.3.1" evidence="11"/>
<keyword evidence="4" id="KW-0597">Phosphoprotein</keyword>
<keyword evidence="8" id="KW-0460">Magnesium</keyword>
<dbReference type="GO" id="GO:0004035">
    <property type="term" value="F:alkaline phosphatase activity"/>
    <property type="evidence" value="ECO:0007669"/>
    <property type="project" value="UniProtKB-EC"/>
</dbReference>
<comment type="similarity">
    <text evidence="3 9">Belongs to the alkaline phosphatase family.</text>
</comment>
<comment type="caution">
    <text evidence="11">The sequence shown here is derived from an EMBL/GenBank/DDBJ whole genome shotgun (WGS) entry which is preliminary data.</text>
</comment>
<gene>
    <name evidence="11" type="ORF">JOC83_003270</name>
</gene>
<sequence>MKKSFKHKLLPFAVMSTLAIGSLTGCAAVEDKVGAEKGSAEQAVTNNQSITHAEAVAKIKEENPEIKNVIFLIGDGMGQPYMTAHRYMKDNPKTPEIELTSFDKHFLGVQTTHSEDEKENITDSAAAATAMSGGKKTYNNAIAVDHNHTPIKTVLEQAKENGMSTGLVSTSEITHATPASFGAHDESRKNMDEIADDYYDEKVNDEHKVDVLLGGGKLNFVRDDRDLTKEFKKDGYNYVTNMKELNKNKNEQVLGLFADEGLDKAIDRNKETPSLEQMTNSALKQLSKNDDGFFLMVEGSQIDWAGHDNDIVAAMSEMEDFEKAFNSAVEFAKKDKHTLVVTTADHSTGGFSLGANDEKGEGIYNWLTDPIKAAKKTPDYMAKKIVEGADVEKTLRENIKLELKPEEIAAVKEAAKTGDELKIDDAIEDIFNKRSYTGWTTSGHTGEEVGVYGYGPGKEMFSGFMDNTEQAENIFYILENMQGKDKDKDEKDED</sequence>
<comment type="cofactor">
    <cofactor evidence="2">
        <name>Zn(2+)</name>
        <dbReference type="ChEBI" id="CHEBI:29105"/>
    </cofactor>
</comment>
<protein>
    <submittedName>
        <fullName evidence="11">Alkaline phosphatase</fullName>
        <ecNumber evidence="11">3.1.3.1</ecNumber>
    </submittedName>
</protein>
<evidence type="ECO:0000313" key="11">
    <source>
        <dbReference type="EMBL" id="MBM7704415.1"/>
    </source>
</evidence>
<evidence type="ECO:0000256" key="4">
    <source>
        <dbReference type="ARBA" id="ARBA00022553"/>
    </source>
</evidence>
<dbReference type="SUPFAM" id="SSF53649">
    <property type="entry name" value="Alkaline phosphatase-like"/>
    <property type="match status" value="1"/>
</dbReference>
<organism evidence="11 12">
    <name type="scientific">Priestia iocasae</name>
    <dbReference type="NCBI Taxonomy" id="2291674"/>
    <lineage>
        <taxon>Bacteria</taxon>
        <taxon>Bacillati</taxon>
        <taxon>Bacillota</taxon>
        <taxon>Bacilli</taxon>
        <taxon>Bacillales</taxon>
        <taxon>Bacillaceae</taxon>
        <taxon>Priestia</taxon>
    </lineage>
</organism>
<dbReference type="InterPro" id="IPR001952">
    <property type="entry name" value="Alkaline_phosphatase"/>
</dbReference>
<evidence type="ECO:0000256" key="5">
    <source>
        <dbReference type="ARBA" id="ARBA00022723"/>
    </source>
</evidence>
<name>A0ABS2QY66_9BACI</name>
<dbReference type="Gene3D" id="3.40.720.10">
    <property type="entry name" value="Alkaline Phosphatase, subunit A"/>
    <property type="match status" value="1"/>
</dbReference>
<evidence type="ECO:0000256" key="9">
    <source>
        <dbReference type="RuleBase" id="RU003946"/>
    </source>
</evidence>
<keyword evidence="7" id="KW-0862">Zinc</keyword>
<dbReference type="CDD" id="cd16012">
    <property type="entry name" value="ALP"/>
    <property type="match status" value="1"/>
</dbReference>
<dbReference type="EMBL" id="JAFBFC010000006">
    <property type="protein sequence ID" value="MBM7704415.1"/>
    <property type="molecule type" value="Genomic_DNA"/>
</dbReference>
<dbReference type="PANTHER" id="PTHR11596:SF5">
    <property type="entry name" value="ALKALINE PHOSPHATASE"/>
    <property type="match status" value="1"/>
</dbReference>
<dbReference type="PRINTS" id="PR00113">
    <property type="entry name" value="ALKPHPHTASE"/>
</dbReference>
<keyword evidence="6 11" id="KW-0378">Hydrolase</keyword>
<feature type="signal peptide" evidence="10">
    <location>
        <begin position="1"/>
        <end position="27"/>
    </location>
</feature>
<feature type="chain" id="PRO_5045991878" evidence="10">
    <location>
        <begin position="28"/>
        <end position="494"/>
    </location>
</feature>
<keyword evidence="12" id="KW-1185">Reference proteome</keyword>
<dbReference type="PROSITE" id="PS51257">
    <property type="entry name" value="PROKAR_LIPOPROTEIN"/>
    <property type="match status" value="1"/>
</dbReference>
<dbReference type="InterPro" id="IPR017850">
    <property type="entry name" value="Alkaline_phosphatase_core_sf"/>
</dbReference>
<keyword evidence="5" id="KW-0479">Metal-binding</keyword>
<evidence type="ECO:0000256" key="2">
    <source>
        <dbReference type="ARBA" id="ARBA00001947"/>
    </source>
</evidence>
<comment type="cofactor">
    <cofactor evidence="1">
        <name>Mg(2+)</name>
        <dbReference type="ChEBI" id="CHEBI:18420"/>
    </cofactor>
</comment>
<reference evidence="11 12" key="1">
    <citation type="submission" date="2021-01" db="EMBL/GenBank/DDBJ databases">
        <title>Genomic Encyclopedia of Type Strains, Phase IV (KMG-IV): sequencing the most valuable type-strain genomes for metagenomic binning, comparative biology and taxonomic classification.</title>
        <authorList>
            <person name="Goeker M."/>
        </authorList>
    </citation>
    <scope>NUCLEOTIDE SEQUENCE [LARGE SCALE GENOMIC DNA]</scope>
    <source>
        <strain evidence="11 12">DSM 104297</strain>
    </source>
</reference>
<accession>A0ABS2QY66</accession>
<dbReference type="InterPro" id="IPR018299">
    <property type="entry name" value="Alkaline_phosphatase_AS"/>
</dbReference>
<dbReference type="Pfam" id="PF00245">
    <property type="entry name" value="Alk_phosphatase"/>
    <property type="match status" value="1"/>
</dbReference>
<evidence type="ECO:0000256" key="8">
    <source>
        <dbReference type="ARBA" id="ARBA00022842"/>
    </source>
</evidence>
<dbReference type="PROSITE" id="PS00123">
    <property type="entry name" value="ALKALINE_PHOSPHATASE"/>
    <property type="match status" value="1"/>
</dbReference>
<evidence type="ECO:0000256" key="7">
    <source>
        <dbReference type="ARBA" id="ARBA00022833"/>
    </source>
</evidence>
<evidence type="ECO:0000256" key="10">
    <source>
        <dbReference type="SAM" id="SignalP"/>
    </source>
</evidence>
<dbReference type="RefSeq" id="WP_205188409.1">
    <property type="nucleotide sequence ID" value="NZ_JAFBFC010000006.1"/>
</dbReference>